<evidence type="ECO:0008006" key="2">
    <source>
        <dbReference type="Google" id="ProtNLM"/>
    </source>
</evidence>
<comment type="caution">
    <text evidence="1">The sequence shown here is derived from an EMBL/GenBank/DDBJ whole genome shotgun (WGS) entry which is preliminary data.</text>
</comment>
<protein>
    <recommendedName>
        <fullName evidence="2">Glycosyl transferase family 1 domain-containing protein</fullName>
    </recommendedName>
</protein>
<gene>
    <name evidence="1" type="ORF">S01H4_34077</name>
</gene>
<accession>X1BKS0</accession>
<dbReference type="AlphaFoldDB" id="X1BKS0"/>
<name>X1BKS0_9ZZZZ</name>
<dbReference type="EMBL" id="BART01018001">
    <property type="protein sequence ID" value="GAG84673.1"/>
    <property type="molecule type" value="Genomic_DNA"/>
</dbReference>
<evidence type="ECO:0000313" key="1">
    <source>
        <dbReference type="EMBL" id="GAG84673.1"/>
    </source>
</evidence>
<organism evidence="1">
    <name type="scientific">marine sediment metagenome</name>
    <dbReference type="NCBI Taxonomy" id="412755"/>
    <lineage>
        <taxon>unclassified sequences</taxon>
        <taxon>metagenomes</taxon>
        <taxon>ecological metagenomes</taxon>
    </lineage>
</organism>
<reference evidence="1" key="1">
    <citation type="journal article" date="2014" name="Front. Microbiol.">
        <title>High frequency of phylogenetically diverse reductive dehalogenase-homologous genes in deep subseafloor sedimentary metagenomes.</title>
        <authorList>
            <person name="Kawai M."/>
            <person name="Futagami T."/>
            <person name="Toyoda A."/>
            <person name="Takaki Y."/>
            <person name="Nishi S."/>
            <person name="Hori S."/>
            <person name="Arai W."/>
            <person name="Tsubouchi T."/>
            <person name="Morono Y."/>
            <person name="Uchiyama I."/>
            <person name="Ito T."/>
            <person name="Fujiyama A."/>
            <person name="Inagaki F."/>
            <person name="Takami H."/>
        </authorList>
    </citation>
    <scope>NUCLEOTIDE SEQUENCE</scope>
    <source>
        <strain evidence="1">Expedition CK06-06</strain>
    </source>
</reference>
<sequence length="83" mass="9923">MVMKKITSLQLHLNHPAEQVVETIQYVLNNSEEAEEIGFKARKKCIRKYNWDVMDFEVCRFNDTWICYGKIIKFEGSRLDYLC</sequence>
<proteinExistence type="predicted"/>